<reference evidence="1 2" key="1">
    <citation type="submission" date="2019-05" db="EMBL/GenBank/DDBJ databases">
        <title>Another draft genome of Portunus trituberculatus and its Hox gene families provides insights of decapod evolution.</title>
        <authorList>
            <person name="Jeong J.-H."/>
            <person name="Song I."/>
            <person name="Kim S."/>
            <person name="Choi T."/>
            <person name="Kim D."/>
            <person name="Ryu S."/>
            <person name="Kim W."/>
        </authorList>
    </citation>
    <scope>NUCLEOTIDE SEQUENCE [LARGE SCALE GENOMIC DNA]</scope>
    <source>
        <tissue evidence="1">Muscle</tissue>
    </source>
</reference>
<comment type="caution">
    <text evidence="1">The sequence shown here is derived from an EMBL/GenBank/DDBJ whole genome shotgun (WGS) entry which is preliminary data.</text>
</comment>
<name>A0A5B7IXT7_PORTR</name>
<proteinExistence type="predicted"/>
<sequence length="66" mass="6967">MCLKEESEESTLTVMCCVGQPGREYQPARTGNGALRNEIGPTTHKSVTCSMLGGKLSGIPDVAGLR</sequence>
<keyword evidence="2" id="KW-1185">Reference proteome</keyword>
<evidence type="ECO:0000313" key="2">
    <source>
        <dbReference type="Proteomes" id="UP000324222"/>
    </source>
</evidence>
<accession>A0A5B7IXT7</accession>
<dbReference type="AlphaFoldDB" id="A0A5B7IXT7"/>
<evidence type="ECO:0000313" key="1">
    <source>
        <dbReference type="EMBL" id="MPC90441.1"/>
    </source>
</evidence>
<dbReference type="Proteomes" id="UP000324222">
    <property type="component" value="Unassembled WGS sequence"/>
</dbReference>
<gene>
    <name evidence="1" type="ORF">E2C01_085429</name>
</gene>
<protein>
    <submittedName>
        <fullName evidence="1">Uncharacterized protein</fullName>
    </submittedName>
</protein>
<organism evidence="1 2">
    <name type="scientific">Portunus trituberculatus</name>
    <name type="common">Swimming crab</name>
    <name type="synonym">Neptunus trituberculatus</name>
    <dbReference type="NCBI Taxonomy" id="210409"/>
    <lineage>
        <taxon>Eukaryota</taxon>
        <taxon>Metazoa</taxon>
        <taxon>Ecdysozoa</taxon>
        <taxon>Arthropoda</taxon>
        <taxon>Crustacea</taxon>
        <taxon>Multicrustacea</taxon>
        <taxon>Malacostraca</taxon>
        <taxon>Eumalacostraca</taxon>
        <taxon>Eucarida</taxon>
        <taxon>Decapoda</taxon>
        <taxon>Pleocyemata</taxon>
        <taxon>Brachyura</taxon>
        <taxon>Eubrachyura</taxon>
        <taxon>Portunoidea</taxon>
        <taxon>Portunidae</taxon>
        <taxon>Portuninae</taxon>
        <taxon>Portunus</taxon>
    </lineage>
</organism>
<dbReference type="EMBL" id="VSRR010084423">
    <property type="protein sequence ID" value="MPC90441.1"/>
    <property type="molecule type" value="Genomic_DNA"/>
</dbReference>